<dbReference type="Proteomes" id="UP000676409">
    <property type="component" value="Chromosome"/>
</dbReference>
<evidence type="ECO:0000256" key="1">
    <source>
        <dbReference type="ARBA" id="ARBA00023015"/>
    </source>
</evidence>
<evidence type="ECO:0000256" key="2">
    <source>
        <dbReference type="ARBA" id="ARBA00023125"/>
    </source>
</evidence>
<dbReference type="KEGG" id="caul:KCG34_07760"/>
<keyword evidence="7" id="KW-1185">Reference proteome</keyword>
<dbReference type="GO" id="GO:0003677">
    <property type="term" value="F:DNA binding"/>
    <property type="evidence" value="ECO:0007669"/>
    <property type="project" value="UniProtKB-UniRule"/>
</dbReference>
<dbReference type="RefSeq" id="WP_211939808.1">
    <property type="nucleotide sequence ID" value="NZ_CP073078.1"/>
</dbReference>
<dbReference type="PROSITE" id="PS50977">
    <property type="entry name" value="HTH_TETR_2"/>
    <property type="match status" value="1"/>
</dbReference>
<dbReference type="SUPFAM" id="SSF46689">
    <property type="entry name" value="Homeodomain-like"/>
    <property type="match status" value="1"/>
</dbReference>
<proteinExistence type="predicted"/>
<sequence>MHMPQDALSLAAADRLQPKSPKRAAARARVDAILDAADVLAASRPTESLSLPLLAQAAGVPASSLYHFFPSIEAVLVALVRRYNAELDRDIEQLLETLEAGSWQATTRALSACARQFHDRNPVYARLVLRTAAFTSLRRADDEHIRQLAERFLELMNARFHMPNAPDLVTPLGVAMAISDRIWALLSDENGNISDKAFEESQIAMISYLSNYLPPQMALREGAA</sequence>
<reference evidence="6" key="1">
    <citation type="submission" date="2021-04" db="EMBL/GenBank/DDBJ databases">
        <title>The complete genome sequence of Caulobacter sp. S6.</title>
        <authorList>
            <person name="Tang Y."/>
            <person name="Ouyang W."/>
            <person name="Liu Q."/>
            <person name="Huang B."/>
            <person name="Guo Z."/>
            <person name="Lei P."/>
        </authorList>
    </citation>
    <scope>NUCLEOTIDE SEQUENCE</scope>
    <source>
        <strain evidence="6">S6</strain>
    </source>
</reference>
<gene>
    <name evidence="6" type="ORF">KCG34_07760</name>
</gene>
<organism evidence="6 7">
    <name type="scientific">Phenylobacterium montanum</name>
    <dbReference type="NCBI Taxonomy" id="2823693"/>
    <lineage>
        <taxon>Bacteria</taxon>
        <taxon>Pseudomonadati</taxon>
        <taxon>Pseudomonadota</taxon>
        <taxon>Alphaproteobacteria</taxon>
        <taxon>Caulobacterales</taxon>
        <taxon>Caulobacteraceae</taxon>
        <taxon>Phenylobacterium</taxon>
    </lineage>
</organism>
<feature type="DNA-binding region" description="H-T-H motif" evidence="4">
    <location>
        <begin position="50"/>
        <end position="69"/>
    </location>
</feature>
<evidence type="ECO:0000313" key="7">
    <source>
        <dbReference type="Proteomes" id="UP000676409"/>
    </source>
</evidence>
<dbReference type="PANTHER" id="PTHR47506">
    <property type="entry name" value="TRANSCRIPTIONAL REGULATORY PROTEIN"/>
    <property type="match status" value="1"/>
</dbReference>
<protein>
    <submittedName>
        <fullName evidence="6">TetR/AcrR family transcriptional regulator</fullName>
    </submittedName>
</protein>
<keyword evidence="2 4" id="KW-0238">DNA-binding</keyword>
<evidence type="ECO:0000256" key="4">
    <source>
        <dbReference type="PROSITE-ProRule" id="PRU00335"/>
    </source>
</evidence>
<name>A0A975G4A0_9CAUL</name>
<dbReference type="AlphaFoldDB" id="A0A975G4A0"/>
<dbReference type="EMBL" id="CP073078">
    <property type="protein sequence ID" value="QUD89756.1"/>
    <property type="molecule type" value="Genomic_DNA"/>
</dbReference>
<evidence type="ECO:0000313" key="6">
    <source>
        <dbReference type="EMBL" id="QUD89756.1"/>
    </source>
</evidence>
<dbReference type="Gene3D" id="1.10.357.10">
    <property type="entry name" value="Tetracycline Repressor, domain 2"/>
    <property type="match status" value="1"/>
</dbReference>
<evidence type="ECO:0000259" key="5">
    <source>
        <dbReference type="PROSITE" id="PS50977"/>
    </source>
</evidence>
<dbReference type="Pfam" id="PF00440">
    <property type="entry name" value="TetR_N"/>
    <property type="match status" value="1"/>
</dbReference>
<keyword evidence="1" id="KW-0805">Transcription regulation</keyword>
<evidence type="ECO:0000256" key="3">
    <source>
        <dbReference type="ARBA" id="ARBA00023163"/>
    </source>
</evidence>
<dbReference type="InterPro" id="IPR009057">
    <property type="entry name" value="Homeodomain-like_sf"/>
</dbReference>
<feature type="domain" description="HTH tetR-type" evidence="5">
    <location>
        <begin position="27"/>
        <end position="87"/>
    </location>
</feature>
<dbReference type="InterPro" id="IPR001647">
    <property type="entry name" value="HTH_TetR"/>
</dbReference>
<dbReference type="PANTHER" id="PTHR47506:SF1">
    <property type="entry name" value="HTH-TYPE TRANSCRIPTIONAL REGULATOR YJDC"/>
    <property type="match status" value="1"/>
</dbReference>
<keyword evidence="3" id="KW-0804">Transcription</keyword>
<accession>A0A975G4A0</accession>